<dbReference type="PANTHER" id="PTHR22911">
    <property type="entry name" value="ACYL-MALONYL CONDENSING ENZYME-RELATED"/>
    <property type="match status" value="1"/>
</dbReference>
<keyword evidence="3 5" id="KW-1133">Transmembrane helix</keyword>
<reference evidence="7" key="1">
    <citation type="submission" date="2018-05" db="EMBL/GenBank/DDBJ databases">
        <authorList>
            <person name="Lanie J.A."/>
            <person name="Ng W.-L."/>
            <person name="Kazmierczak K.M."/>
            <person name="Andrzejewski T.M."/>
            <person name="Davidsen T.M."/>
            <person name="Wayne K.J."/>
            <person name="Tettelin H."/>
            <person name="Glass J.I."/>
            <person name="Rusch D."/>
            <person name="Podicherti R."/>
            <person name="Tsui H.-C.T."/>
            <person name="Winkler M.E."/>
        </authorList>
    </citation>
    <scope>NUCLEOTIDE SEQUENCE</scope>
</reference>
<evidence type="ECO:0000256" key="1">
    <source>
        <dbReference type="ARBA" id="ARBA00004141"/>
    </source>
</evidence>
<gene>
    <name evidence="7" type="ORF">METZ01_LOCUS390188</name>
</gene>
<feature type="non-terminal residue" evidence="7">
    <location>
        <position position="266"/>
    </location>
</feature>
<feature type="transmembrane region" description="Helical" evidence="5">
    <location>
        <begin position="220"/>
        <end position="238"/>
    </location>
</feature>
<proteinExistence type="predicted"/>
<dbReference type="PANTHER" id="PTHR22911:SF6">
    <property type="entry name" value="SOLUTE CARRIER FAMILY 35 MEMBER G1"/>
    <property type="match status" value="1"/>
</dbReference>
<feature type="transmembrane region" description="Helical" evidence="5">
    <location>
        <begin position="24"/>
        <end position="42"/>
    </location>
</feature>
<dbReference type="AlphaFoldDB" id="A0A382USX4"/>
<name>A0A382USX4_9ZZZZ</name>
<evidence type="ECO:0000256" key="3">
    <source>
        <dbReference type="ARBA" id="ARBA00022989"/>
    </source>
</evidence>
<evidence type="ECO:0000256" key="2">
    <source>
        <dbReference type="ARBA" id="ARBA00022692"/>
    </source>
</evidence>
<dbReference type="EMBL" id="UINC01146545">
    <property type="protein sequence ID" value="SVD37334.1"/>
    <property type="molecule type" value="Genomic_DNA"/>
</dbReference>
<organism evidence="7">
    <name type="scientific">marine metagenome</name>
    <dbReference type="NCBI Taxonomy" id="408172"/>
    <lineage>
        <taxon>unclassified sequences</taxon>
        <taxon>metagenomes</taxon>
        <taxon>ecological metagenomes</taxon>
    </lineage>
</organism>
<feature type="transmembrane region" description="Helical" evidence="5">
    <location>
        <begin position="137"/>
        <end position="154"/>
    </location>
</feature>
<evidence type="ECO:0000256" key="4">
    <source>
        <dbReference type="ARBA" id="ARBA00023136"/>
    </source>
</evidence>
<dbReference type="GO" id="GO:0016020">
    <property type="term" value="C:membrane"/>
    <property type="evidence" value="ECO:0007669"/>
    <property type="project" value="UniProtKB-SubCell"/>
</dbReference>
<dbReference type="InterPro" id="IPR037185">
    <property type="entry name" value="EmrE-like"/>
</dbReference>
<sequence length="266" mass="30123">MSKKDFCQNVLASFWGSISNYRKAVIWQVLSNLSFALMAVAIKKVGEEVNSFEIVFFRCLIALFILAPFLFKIRLKAIKTKYFTRHLTRAFFGFFAMVCGYYAISKIPLAQATTISFSKTLFLIPLALIILRERINIERWIVAFVGFLGVIVVVRPDQIDFNPDTLVALTGALMVAGSIISIRILTRTEKSEQILLYYSLISTILAAIPCFLYWKTPSMIEFSFIILVTVFALCGQFFNICSFRIAETTAMAPFGYLRLVFAIILG</sequence>
<keyword evidence="4 5" id="KW-0472">Membrane</keyword>
<dbReference type="InterPro" id="IPR000620">
    <property type="entry name" value="EamA_dom"/>
</dbReference>
<evidence type="ECO:0000259" key="6">
    <source>
        <dbReference type="Pfam" id="PF00892"/>
    </source>
</evidence>
<dbReference type="Pfam" id="PF00892">
    <property type="entry name" value="EamA"/>
    <property type="match status" value="1"/>
</dbReference>
<dbReference type="SUPFAM" id="SSF103481">
    <property type="entry name" value="Multidrug resistance efflux transporter EmrE"/>
    <property type="match status" value="1"/>
</dbReference>
<comment type="subcellular location">
    <subcellularLocation>
        <location evidence="1">Membrane</location>
        <topology evidence="1">Multi-pass membrane protein</topology>
    </subcellularLocation>
</comment>
<evidence type="ECO:0000256" key="5">
    <source>
        <dbReference type="SAM" id="Phobius"/>
    </source>
</evidence>
<protein>
    <recommendedName>
        <fullName evidence="6">EamA domain-containing protein</fullName>
    </recommendedName>
</protein>
<feature type="transmembrane region" description="Helical" evidence="5">
    <location>
        <begin position="54"/>
        <end position="75"/>
    </location>
</feature>
<feature type="transmembrane region" description="Helical" evidence="5">
    <location>
        <begin position="194"/>
        <end position="214"/>
    </location>
</feature>
<feature type="domain" description="EamA" evidence="6">
    <location>
        <begin position="23"/>
        <end position="154"/>
    </location>
</feature>
<keyword evidence="2 5" id="KW-0812">Transmembrane</keyword>
<evidence type="ECO:0000313" key="7">
    <source>
        <dbReference type="EMBL" id="SVD37334.1"/>
    </source>
</evidence>
<feature type="transmembrane region" description="Helical" evidence="5">
    <location>
        <begin position="110"/>
        <end position="130"/>
    </location>
</feature>
<feature type="transmembrane region" description="Helical" evidence="5">
    <location>
        <begin position="87"/>
        <end position="104"/>
    </location>
</feature>
<feature type="transmembrane region" description="Helical" evidence="5">
    <location>
        <begin position="166"/>
        <end position="185"/>
    </location>
</feature>
<accession>A0A382USX4</accession>